<comment type="caution">
    <text evidence="1">The sequence shown here is derived from an EMBL/GenBank/DDBJ whole genome shotgun (WGS) entry which is preliminary data.</text>
</comment>
<name>A0ABN1QQE1_9PSEU</name>
<dbReference type="Proteomes" id="UP001499967">
    <property type="component" value="Unassembled WGS sequence"/>
</dbReference>
<organism evidence="1 2">
    <name type="scientific">Pseudonocardia zijingensis</name>
    <dbReference type="NCBI Taxonomy" id="153376"/>
    <lineage>
        <taxon>Bacteria</taxon>
        <taxon>Bacillati</taxon>
        <taxon>Actinomycetota</taxon>
        <taxon>Actinomycetes</taxon>
        <taxon>Pseudonocardiales</taxon>
        <taxon>Pseudonocardiaceae</taxon>
        <taxon>Pseudonocardia</taxon>
    </lineage>
</organism>
<gene>
    <name evidence="1" type="ORF">GCM10009559_44300</name>
</gene>
<accession>A0ABN1QQE1</accession>
<proteinExistence type="predicted"/>
<evidence type="ECO:0000313" key="1">
    <source>
        <dbReference type="EMBL" id="GAA0945990.1"/>
    </source>
</evidence>
<dbReference type="EMBL" id="BAAAHP010000126">
    <property type="protein sequence ID" value="GAA0945990.1"/>
    <property type="molecule type" value="Genomic_DNA"/>
</dbReference>
<keyword evidence="2" id="KW-1185">Reference proteome</keyword>
<evidence type="ECO:0000313" key="2">
    <source>
        <dbReference type="Proteomes" id="UP001499967"/>
    </source>
</evidence>
<protein>
    <submittedName>
        <fullName evidence="1">Uncharacterized protein</fullName>
    </submittedName>
</protein>
<sequence length="76" mass="8324">MSGAGLSAMGRIPRIETGGGVVSAWWDDDGRFHVRVDIDGIPDSRLIDDQVPLDISIGDQQVFPPVDTDDDWDDEL</sequence>
<reference evidence="1 2" key="1">
    <citation type="journal article" date="2019" name="Int. J. Syst. Evol. Microbiol.">
        <title>The Global Catalogue of Microorganisms (GCM) 10K type strain sequencing project: providing services to taxonomists for standard genome sequencing and annotation.</title>
        <authorList>
            <consortium name="The Broad Institute Genomics Platform"/>
            <consortium name="The Broad Institute Genome Sequencing Center for Infectious Disease"/>
            <person name="Wu L."/>
            <person name="Ma J."/>
        </authorList>
    </citation>
    <scope>NUCLEOTIDE SEQUENCE [LARGE SCALE GENOMIC DNA]</scope>
    <source>
        <strain evidence="1 2">JCM 11117</strain>
    </source>
</reference>